<proteinExistence type="predicted"/>
<reference evidence="2 3" key="1">
    <citation type="journal article" date="2021" name="Int. J. Syst. Evol. Microbiol.">
        <title>Reticulibacter mediterranei gen. nov., sp. nov., within the new family Reticulibacteraceae fam. nov., and Ktedonospora formicarum gen. nov., sp. nov., Ktedonobacter robiniae sp. nov., Dictyobacter formicarum sp. nov. and Dictyobacter arantiisoli sp. nov., belonging to the class Ktedonobacteria.</title>
        <authorList>
            <person name="Yabe S."/>
            <person name="Zheng Y."/>
            <person name="Wang C.M."/>
            <person name="Sakai Y."/>
            <person name="Abe K."/>
            <person name="Yokota A."/>
            <person name="Donadio S."/>
            <person name="Cavaletti L."/>
            <person name="Monciardini P."/>
        </authorList>
    </citation>
    <scope>NUCLEOTIDE SEQUENCE [LARGE SCALE GENOMIC DNA]</scope>
    <source>
        <strain evidence="2 3">SOSP1-30</strain>
    </source>
</reference>
<name>A0ABQ3UH36_9CHLR</name>
<dbReference type="Proteomes" id="UP000654345">
    <property type="component" value="Unassembled WGS sequence"/>
</dbReference>
<dbReference type="SUPFAM" id="SSF53850">
    <property type="entry name" value="Periplasmic binding protein-like II"/>
    <property type="match status" value="1"/>
</dbReference>
<dbReference type="PANTHER" id="PTHR30290">
    <property type="entry name" value="PERIPLASMIC BINDING COMPONENT OF ABC TRANSPORTER"/>
    <property type="match status" value="1"/>
</dbReference>
<comment type="caution">
    <text evidence="2">The sequence shown here is derived from an EMBL/GenBank/DDBJ whole genome shotgun (WGS) entry which is preliminary data.</text>
</comment>
<sequence>MFTTLFRAVSRRQKQGGMLVLSLAMLLTLLLTACGGSGSSTQKADSLWIGQVGDQYTQNFNPYTGASGGPPSELIYETLLFTNYANGTMNPWLATAYKFSPDNKQLTFTLRDNVKWNDGKPFTASDVAFTFNLMHKYSGLDVSNIWKYLTKVTAPDTHTIVLDMSTPYTPLLWYLGRLQILPEHIWSSVGDPTKYTASNPVGTGPFKLGSFSSQVVTLDKNPYYWQSGQPAFAHVKYPIYKSNDTLQLQLISGKLDQANVFAPNIQKSFVARDPEHNHYWLVPNQTVMFYPNNAKAPFNDVAVRQAISAALDREKMSKVAENGYQQVASPTALILPNAKSYLAPEYANLKFQRDVQKARQLLESAGYTRGGDGIYAKGGQRLSFKISVPNTYSDEILLAQIASDNLKEAGMDASVNTLSYTDWYNNKQLGQYDITIDNDGGGLNPYYYFNRTLYSKRSAPIGANSLSNFGRWEDASTDKYLDQFAASSDPNIQKQAIYGLEKIFVEKMPTIPLLDAPTWFIYNSSRFDGWPSAQNPFTTAASPLQVTLHLKPR</sequence>
<keyword evidence="3" id="KW-1185">Reference proteome</keyword>
<dbReference type="PIRSF" id="PIRSF002741">
    <property type="entry name" value="MppA"/>
    <property type="match status" value="1"/>
</dbReference>
<dbReference type="Gene3D" id="3.90.76.10">
    <property type="entry name" value="Dipeptide-binding Protein, Domain 1"/>
    <property type="match status" value="1"/>
</dbReference>
<evidence type="ECO:0000313" key="3">
    <source>
        <dbReference type="Proteomes" id="UP000654345"/>
    </source>
</evidence>
<organism evidence="2 3">
    <name type="scientific">Ktedonobacter robiniae</name>
    <dbReference type="NCBI Taxonomy" id="2778365"/>
    <lineage>
        <taxon>Bacteria</taxon>
        <taxon>Bacillati</taxon>
        <taxon>Chloroflexota</taxon>
        <taxon>Ktedonobacteria</taxon>
        <taxon>Ktedonobacterales</taxon>
        <taxon>Ktedonobacteraceae</taxon>
        <taxon>Ktedonobacter</taxon>
    </lineage>
</organism>
<dbReference type="Gene3D" id="3.40.190.10">
    <property type="entry name" value="Periplasmic binding protein-like II"/>
    <property type="match status" value="1"/>
</dbReference>
<dbReference type="CDD" id="cd08509">
    <property type="entry name" value="PBP2_TmCBP_oligosaccharides_like"/>
    <property type="match status" value="1"/>
</dbReference>
<protein>
    <submittedName>
        <fullName evidence="2">Peptide ABC transporter substrate-binding protein</fullName>
    </submittedName>
</protein>
<dbReference type="EMBL" id="BNJG01000001">
    <property type="protein sequence ID" value="GHO51890.1"/>
    <property type="molecule type" value="Genomic_DNA"/>
</dbReference>
<gene>
    <name evidence="2" type="ORF">KSB_03650</name>
</gene>
<dbReference type="Pfam" id="PF00496">
    <property type="entry name" value="SBP_bac_5"/>
    <property type="match status" value="1"/>
</dbReference>
<dbReference type="InterPro" id="IPR000914">
    <property type="entry name" value="SBP_5_dom"/>
</dbReference>
<dbReference type="PROSITE" id="PS51257">
    <property type="entry name" value="PROKAR_LIPOPROTEIN"/>
    <property type="match status" value="1"/>
</dbReference>
<feature type="domain" description="Solute-binding protein family 5" evidence="1">
    <location>
        <begin position="89"/>
        <end position="457"/>
    </location>
</feature>
<dbReference type="InterPro" id="IPR030678">
    <property type="entry name" value="Peptide/Ni-bd"/>
</dbReference>
<evidence type="ECO:0000259" key="1">
    <source>
        <dbReference type="Pfam" id="PF00496"/>
    </source>
</evidence>
<evidence type="ECO:0000313" key="2">
    <source>
        <dbReference type="EMBL" id="GHO51890.1"/>
    </source>
</evidence>
<dbReference type="InterPro" id="IPR039424">
    <property type="entry name" value="SBP_5"/>
</dbReference>
<dbReference type="Gene3D" id="3.10.105.10">
    <property type="entry name" value="Dipeptide-binding Protein, Domain 3"/>
    <property type="match status" value="1"/>
</dbReference>
<dbReference type="RefSeq" id="WP_201368854.1">
    <property type="nucleotide sequence ID" value="NZ_BNJG01000001.1"/>
</dbReference>
<accession>A0ABQ3UH36</accession>